<keyword evidence="2" id="KW-0812">Transmembrane</keyword>
<feature type="transmembrane region" description="Helical" evidence="2">
    <location>
        <begin position="68"/>
        <end position="91"/>
    </location>
</feature>
<evidence type="ECO:0000256" key="1">
    <source>
        <dbReference type="SAM" id="MobiDB-lite"/>
    </source>
</evidence>
<evidence type="ECO:0000313" key="4">
    <source>
        <dbReference type="Proteomes" id="UP001175226"/>
    </source>
</evidence>
<feature type="compositionally biased region" description="Basic and acidic residues" evidence="1">
    <location>
        <begin position="254"/>
        <end position="271"/>
    </location>
</feature>
<comment type="caution">
    <text evidence="3">The sequence shown here is derived from an EMBL/GenBank/DDBJ whole genome shotgun (WGS) entry which is preliminary data.</text>
</comment>
<keyword evidence="2" id="KW-1133">Transmembrane helix</keyword>
<sequence length="317" mass="35177">MSGSNGPRQCDTEMASADTIDVRKACWDVQLSEEARTPCSDDSLPPYEAEDQLPPAYSSRRRHPPSQYLCLCGILCPLLWIIGALVLWFPLRHSGDQVTPSDGNEEGVSYKPLHLGKMIMVLAISSCVFYNETVRKMSKSAPFIEFGSSAIVTVFATKGRSKLHLSRPPLVLHKDATNNGTDMRWIKESANLPYPPIAFPLHLGPNERNRVSGICARYLQKDSEERGGHMERESKPESLSIQVVVPDQNGPPVLERKDANRPDHASGIRTSTVHEDHLLTLKRTKEYAGFTVALGFVNPVLPTKQKEGQHTKVRGQA</sequence>
<protein>
    <submittedName>
        <fullName evidence="3">Uncharacterized protein</fullName>
    </submittedName>
</protein>
<keyword evidence="4" id="KW-1185">Reference proteome</keyword>
<keyword evidence="2" id="KW-0472">Membrane</keyword>
<evidence type="ECO:0000256" key="2">
    <source>
        <dbReference type="SAM" id="Phobius"/>
    </source>
</evidence>
<dbReference type="EMBL" id="JAUEPT010000020">
    <property type="protein sequence ID" value="KAK0444117.1"/>
    <property type="molecule type" value="Genomic_DNA"/>
</dbReference>
<reference evidence="3" key="1">
    <citation type="submission" date="2023-06" db="EMBL/GenBank/DDBJ databases">
        <authorList>
            <consortium name="Lawrence Berkeley National Laboratory"/>
            <person name="Ahrendt S."/>
            <person name="Sahu N."/>
            <person name="Indic B."/>
            <person name="Wong-Bajracharya J."/>
            <person name="Merenyi Z."/>
            <person name="Ke H.-M."/>
            <person name="Monk M."/>
            <person name="Kocsube S."/>
            <person name="Drula E."/>
            <person name="Lipzen A."/>
            <person name="Balint B."/>
            <person name="Henrissat B."/>
            <person name="Andreopoulos B."/>
            <person name="Martin F.M."/>
            <person name="Harder C.B."/>
            <person name="Rigling D."/>
            <person name="Ford K.L."/>
            <person name="Foster G.D."/>
            <person name="Pangilinan J."/>
            <person name="Papanicolaou A."/>
            <person name="Barry K."/>
            <person name="LaButti K."/>
            <person name="Viragh M."/>
            <person name="Koriabine M."/>
            <person name="Yan M."/>
            <person name="Riley R."/>
            <person name="Champramary S."/>
            <person name="Plett K.L."/>
            <person name="Tsai I.J."/>
            <person name="Slot J."/>
            <person name="Sipos G."/>
            <person name="Plett J."/>
            <person name="Nagy L.G."/>
            <person name="Grigoriev I.V."/>
        </authorList>
    </citation>
    <scope>NUCLEOTIDE SEQUENCE</scope>
    <source>
        <strain evidence="3">FPL87.14</strain>
    </source>
</reference>
<dbReference type="AlphaFoldDB" id="A0AA39JKX2"/>
<proteinExistence type="predicted"/>
<feature type="transmembrane region" description="Helical" evidence="2">
    <location>
        <begin position="111"/>
        <end position="130"/>
    </location>
</feature>
<gene>
    <name evidence="3" type="ORF">EV421DRAFT_1735388</name>
</gene>
<evidence type="ECO:0000313" key="3">
    <source>
        <dbReference type="EMBL" id="KAK0444117.1"/>
    </source>
</evidence>
<name>A0AA39JKX2_9AGAR</name>
<feature type="region of interest" description="Disordered" evidence="1">
    <location>
        <begin position="246"/>
        <end position="271"/>
    </location>
</feature>
<accession>A0AA39JKX2</accession>
<organism evidence="3 4">
    <name type="scientific">Armillaria borealis</name>
    <dbReference type="NCBI Taxonomy" id="47425"/>
    <lineage>
        <taxon>Eukaryota</taxon>
        <taxon>Fungi</taxon>
        <taxon>Dikarya</taxon>
        <taxon>Basidiomycota</taxon>
        <taxon>Agaricomycotina</taxon>
        <taxon>Agaricomycetes</taxon>
        <taxon>Agaricomycetidae</taxon>
        <taxon>Agaricales</taxon>
        <taxon>Marasmiineae</taxon>
        <taxon>Physalacriaceae</taxon>
        <taxon>Armillaria</taxon>
    </lineage>
</organism>
<dbReference type="Proteomes" id="UP001175226">
    <property type="component" value="Unassembled WGS sequence"/>
</dbReference>